<evidence type="ECO:0000313" key="3">
    <source>
        <dbReference type="Proteomes" id="UP000275356"/>
    </source>
</evidence>
<dbReference type="AlphaFoldDB" id="A0A3N2D8V0"/>
<feature type="compositionally biased region" description="Gly residues" evidence="1">
    <location>
        <begin position="204"/>
        <end position="213"/>
    </location>
</feature>
<dbReference type="RefSeq" id="WP_148059538.1">
    <property type="nucleotide sequence ID" value="NZ_RKHQ01000001.1"/>
</dbReference>
<evidence type="ECO:0000313" key="2">
    <source>
        <dbReference type="EMBL" id="ROR96213.1"/>
    </source>
</evidence>
<accession>A0A3N2D8V0</accession>
<feature type="compositionally biased region" description="Polar residues" evidence="1">
    <location>
        <begin position="312"/>
        <end position="323"/>
    </location>
</feature>
<feature type="compositionally biased region" description="Low complexity" evidence="1">
    <location>
        <begin position="214"/>
        <end position="247"/>
    </location>
</feature>
<evidence type="ECO:0000256" key="1">
    <source>
        <dbReference type="SAM" id="MobiDB-lite"/>
    </source>
</evidence>
<feature type="compositionally biased region" description="Gly residues" evidence="1">
    <location>
        <begin position="248"/>
        <end position="289"/>
    </location>
</feature>
<sequence>MSFQGADVSGLDRLTQRCQQGAQFARGLATALEVLAAALEAMSWTGWAAAFARYLRSVVIPWVKYIGTCLERFGTVLQLASTAQKNASQDAPQISIPVSALQLPPAPTTPRIAPPILVAPTPVVAVTDPALAPTGGGTSVAPAPVIGGGREPGARVGDGSGTATTPITTITGYDGNGRPVTITTAGPAAGTLAGLALRALGGSGGSTGSGGSPGASAGVGSPAVATDRLASGGSLGSSGSTGALPTGSPGGSSGGGSAGGGPAGSGLGSAGGTGGGSGSAGGTTGGPGSTEGPAGSTSGPGAGDGHAVRMSTLGSVGTPTSGGHASAPVEIAAMTSGDGPGAAGLVAAPLGLAGVGTAALAALRAKGAAPGADGEADDEP</sequence>
<feature type="region of interest" description="Disordered" evidence="1">
    <location>
        <begin position="204"/>
        <end position="344"/>
    </location>
</feature>
<dbReference type="Proteomes" id="UP000275356">
    <property type="component" value="Unassembled WGS sequence"/>
</dbReference>
<reference evidence="2 3" key="1">
    <citation type="submission" date="2018-11" db="EMBL/GenBank/DDBJ databases">
        <title>Sequencing the genomes of 1000 actinobacteria strains.</title>
        <authorList>
            <person name="Klenk H.-P."/>
        </authorList>
    </citation>
    <scope>NUCLEOTIDE SEQUENCE [LARGE SCALE GENOMIC DNA]</scope>
    <source>
        <strain evidence="2 3">DSM 13521</strain>
    </source>
</reference>
<dbReference type="OrthoDB" id="4829769at2"/>
<gene>
    <name evidence="2" type="ORF">EDD28_0792</name>
</gene>
<dbReference type="EMBL" id="RKHQ01000001">
    <property type="protein sequence ID" value="ROR96213.1"/>
    <property type="molecule type" value="Genomic_DNA"/>
</dbReference>
<comment type="caution">
    <text evidence="2">The sequence shown here is derived from an EMBL/GenBank/DDBJ whole genome shotgun (WGS) entry which is preliminary data.</text>
</comment>
<proteinExistence type="predicted"/>
<name>A0A3N2D8V0_9MICO</name>
<protein>
    <submittedName>
        <fullName evidence="2">Uncharacterized protein</fullName>
    </submittedName>
</protein>
<organism evidence="2 3">
    <name type="scientific">Salana multivorans</name>
    <dbReference type="NCBI Taxonomy" id="120377"/>
    <lineage>
        <taxon>Bacteria</taxon>
        <taxon>Bacillati</taxon>
        <taxon>Actinomycetota</taxon>
        <taxon>Actinomycetes</taxon>
        <taxon>Micrococcales</taxon>
        <taxon>Beutenbergiaceae</taxon>
        <taxon>Salana</taxon>
    </lineage>
</organism>
<keyword evidence="3" id="KW-1185">Reference proteome</keyword>